<keyword evidence="6" id="KW-0032">Aminotransferase</keyword>
<evidence type="ECO:0000313" key="7">
    <source>
        <dbReference type="Proteomes" id="UP000501812"/>
    </source>
</evidence>
<dbReference type="Pfam" id="PF01041">
    <property type="entry name" value="DegT_DnrJ_EryC1"/>
    <property type="match status" value="2"/>
</dbReference>
<dbReference type="InterPro" id="IPR000653">
    <property type="entry name" value="DegT/StrS_aminotransferase"/>
</dbReference>
<feature type="modified residue" description="N6-(pyridoxal phosphate)lysine" evidence="4">
    <location>
        <position position="186"/>
    </location>
</feature>
<evidence type="ECO:0000256" key="4">
    <source>
        <dbReference type="PIRSR" id="PIRSR000390-2"/>
    </source>
</evidence>
<dbReference type="RefSeq" id="WP_169455350.1">
    <property type="nucleotide sequence ID" value="NZ_CP051774.1"/>
</dbReference>
<evidence type="ECO:0000256" key="2">
    <source>
        <dbReference type="ARBA" id="ARBA00037999"/>
    </source>
</evidence>
<proteinExistence type="inferred from homology"/>
<dbReference type="PANTHER" id="PTHR30244">
    <property type="entry name" value="TRANSAMINASE"/>
    <property type="match status" value="1"/>
</dbReference>
<dbReference type="Gene3D" id="3.90.1150.10">
    <property type="entry name" value="Aspartate Aminotransferase, domain 1"/>
    <property type="match status" value="1"/>
</dbReference>
<dbReference type="CDD" id="cd00616">
    <property type="entry name" value="AHBA_syn"/>
    <property type="match status" value="1"/>
</dbReference>
<reference evidence="6 7" key="1">
    <citation type="submission" date="2020-04" db="EMBL/GenBank/DDBJ databases">
        <title>Luteolibacter sp. G-1-1-1 isolated from soil.</title>
        <authorList>
            <person name="Dahal R.H."/>
        </authorList>
    </citation>
    <scope>NUCLEOTIDE SEQUENCE [LARGE SCALE GENOMIC DNA]</scope>
    <source>
        <strain evidence="6 7">G-1-1-1</strain>
    </source>
</reference>
<organism evidence="6 7">
    <name type="scientific">Luteolibacter luteus</name>
    <dbReference type="NCBI Taxonomy" id="2728835"/>
    <lineage>
        <taxon>Bacteria</taxon>
        <taxon>Pseudomonadati</taxon>
        <taxon>Verrucomicrobiota</taxon>
        <taxon>Verrucomicrobiia</taxon>
        <taxon>Verrucomicrobiales</taxon>
        <taxon>Verrucomicrobiaceae</taxon>
        <taxon>Luteolibacter</taxon>
    </lineage>
</organism>
<dbReference type="GO" id="GO:0000271">
    <property type="term" value="P:polysaccharide biosynthetic process"/>
    <property type="evidence" value="ECO:0007669"/>
    <property type="project" value="TreeGrafter"/>
</dbReference>
<dbReference type="FunFam" id="3.40.640.10:FF:000089">
    <property type="entry name" value="Aminotransferase, DegT/DnrJ/EryC1/StrS family"/>
    <property type="match status" value="1"/>
</dbReference>
<evidence type="ECO:0000256" key="1">
    <source>
        <dbReference type="ARBA" id="ARBA00022898"/>
    </source>
</evidence>
<dbReference type="AlphaFoldDB" id="A0A858RL89"/>
<gene>
    <name evidence="6" type="ORF">HHL09_14525</name>
</gene>
<dbReference type="PANTHER" id="PTHR30244:SF36">
    <property type="entry name" value="3-OXO-GLUCOSE-6-PHOSPHATE:GLUTAMATE AMINOTRANSFERASE"/>
    <property type="match status" value="1"/>
</dbReference>
<dbReference type="Proteomes" id="UP000501812">
    <property type="component" value="Chromosome"/>
</dbReference>
<keyword evidence="1 4" id="KW-0663">Pyridoxal phosphate</keyword>
<name>A0A858RL89_9BACT</name>
<dbReference type="EMBL" id="CP051774">
    <property type="protein sequence ID" value="QJE96950.1"/>
    <property type="molecule type" value="Genomic_DNA"/>
</dbReference>
<protein>
    <submittedName>
        <fullName evidence="6">DegT/DnrJ/EryC1/StrS family aminotransferase</fullName>
    </submittedName>
</protein>
<dbReference type="GO" id="GO:0008483">
    <property type="term" value="F:transaminase activity"/>
    <property type="evidence" value="ECO:0007669"/>
    <property type="project" value="UniProtKB-KW"/>
</dbReference>
<dbReference type="InterPro" id="IPR015421">
    <property type="entry name" value="PyrdxlP-dep_Trfase_major"/>
</dbReference>
<dbReference type="PIRSF" id="PIRSF000390">
    <property type="entry name" value="PLP_StrS"/>
    <property type="match status" value="1"/>
</dbReference>
<sequence length="396" mass="42469">MSVPLLDVNAQNLPLEDELKAVFEKVLRSGRFILGEEVEAFEKECAAELGTKHAISISSGTDALIIALMALGIGPGDEVICPSFTFFATAGSVYRTGATPVFCDVCPVCFGIDVESAESKITSRTKAIIPVHLFGQSSDLDSVKEFAKEHGLHVIEDVAQSFGATYKGRGCGTIGDIGCYSFFPSKNLGGFGDGGLVTTEDDELARKLLHLRNHGMHPKYYHSVVGGNFRMDALQCALLRVKLKHVGEYAAGRLRNAACYQEALSKLPGVVQASEADCGCIEGQAAKLADQDVRLILPVAYGHNGHVWNQFTLRVPGEGRREALRAHLTAKGIGCEIYYPVSMHRQECFAGLPAHALSNCGVSDTLSSEVISIPVYAELTTAQLDEVIAAIASFTD</sequence>
<evidence type="ECO:0000313" key="6">
    <source>
        <dbReference type="EMBL" id="QJE96950.1"/>
    </source>
</evidence>
<dbReference type="KEGG" id="luo:HHL09_14525"/>
<dbReference type="SUPFAM" id="SSF53383">
    <property type="entry name" value="PLP-dependent transferases"/>
    <property type="match status" value="1"/>
</dbReference>
<evidence type="ECO:0000256" key="5">
    <source>
        <dbReference type="RuleBase" id="RU004508"/>
    </source>
</evidence>
<evidence type="ECO:0000256" key="3">
    <source>
        <dbReference type="PIRSR" id="PIRSR000390-1"/>
    </source>
</evidence>
<feature type="active site" description="Proton acceptor" evidence="3">
    <location>
        <position position="186"/>
    </location>
</feature>
<comment type="similarity">
    <text evidence="2 5">Belongs to the DegT/DnrJ/EryC1 family.</text>
</comment>
<dbReference type="Gene3D" id="3.40.640.10">
    <property type="entry name" value="Type I PLP-dependent aspartate aminotransferase-like (Major domain)"/>
    <property type="match status" value="1"/>
</dbReference>
<dbReference type="InterPro" id="IPR015422">
    <property type="entry name" value="PyrdxlP-dep_Trfase_small"/>
</dbReference>
<dbReference type="GO" id="GO:0030170">
    <property type="term" value="F:pyridoxal phosphate binding"/>
    <property type="evidence" value="ECO:0007669"/>
    <property type="project" value="UniProtKB-ARBA"/>
</dbReference>
<dbReference type="InterPro" id="IPR015424">
    <property type="entry name" value="PyrdxlP-dep_Trfase"/>
</dbReference>
<keyword evidence="7" id="KW-1185">Reference proteome</keyword>
<accession>A0A858RL89</accession>
<keyword evidence="6" id="KW-0808">Transferase</keyword>